<keyword evidence="1" id="KW-0812">Transmembrane</keyword>
<keyword evidence="3" id="KW-1185">Reference proteome</keyword>
<keyword evidence="1" id="KW-0472">Membrane</keyword>
<dbReference type="Pfam" id="PF11067">
    <property type="entry name" value="DUF2868"/>
    <property type="match status" value="1"/>
</dbReference>
<gene>
    <name evidence="2" type="ORF">JIN85_07495</name>
</gene>
<dbReference type="EMBL" id="JAENIJ010000009">
    <property type="protein sequence ID" value="MBK1882253.1"/>
    <property type="molecule type" value="Genomic_DNA"/>
</dbReference>
<evidence type="ECO:0000313" key="2">
    <source>
        <dbReference type="EMBL" id="MBK1882253.1"/>
    </source>
</evidence>
<feature type="transmembrane region" description="Helical" evidence="1">
    <location>
        <begin position="105"/>
        <end position="128"/>
    </location>
</feature>
<dbReference type="AlphaFoldDB" id="A0A934S5I9"/>
<keyword evidence="1" id="KW-1133">Transmembrane helix</keyword>
<proteinExistence type="predicted"/>
<name>A0A934S5I9_9BACT</name>
<protein>
    <submittedName>
        <fullName evidence="2">DUF2868 domain-containing protein</fullName>
    </submittedName>
</protein>
<dbReference type="InterPro" id="IPR021296">
    <property type="entry name" value="DUF2868"/>
</dbReference>
<sequence length="464" mass="50693">MARNKRRWTLENLIDFEQTLASGKLDTTSSTRTVVAEAVKGKTGSEARRAGLHAWLEQVRGPVSMGRKFTSVLALMGAALIIFMWFGGVSAVMGMLDPVRGGINVTWFLAALIGGQWLVLVLAFVALAMRSRVGEGFSGLQALIGKLARRYTAGGEKENRWWRAVMDGGGAPRAVVLWRLARLAQSAGIGFNIGIICGLSGLVLFRQVGFYWETTTQSALEEGLHVAVKLLSIPWAAVFPAGVPDTSVIHESLWKSSDPVRLGPGPSQWWLFLLMTTFFWGLIPRLILWGIAWRSGITSLTKLDFQARHHRSLWRELTGVDRVETTEKPLDGVLVLDVGGSGLTEASLRPFMLRRLRVHPAAWHTTAVLDSGAEADAANSLALAPAGIVLLGEGWALSPPRMTALHSKIRGTMSAQTPLKFLVANADAAGNPSAPTDEERREWEKFVDSLRDPDSEVFFFDENA</sequence>
<accession>A0A934S5I9</accession>
<comment type="caution">
    <text evidence="2">The sequence shown here is derived from an EMBL/GenBank/DDBJ whole genome shotgun (WGS) entry which is preliminary data.</text>
</comment>
<feature type="transmembrane region" description="Helical" evidence="1">
    <location>
        <begin position="269"/>
        <end position="292"/>
    </location>
</feature>
<dbReference type="RefSeq" id="WP_200269213.1">
    <property type="nucleotide sequence ID" value="NZ_JAENIJ010000009.1"/>
</dbReference>
<feature type="transmembrane region" description="Helical" evidence="1">
    <location>
        <begin position="183"/>
        <end position="205"/>
    </location>
</feature>
<organism evidence="2 3">
    <name type="scientific">Luteolibacter pohnpeiensis</name>
    <dbReference type="NCBI Taxonomy" id="454153"/>
    <lineage>
        <taxon>Bacteria</taxon>
        <taxon>Pseudomonadati</taxon>
        <taxon>Verrucomicrobiota</taxon>
        <taxon>Verrucomicrobiia</taxon>
        <taxon>Verrucomicrobiales</taxon>
        <taxon>Verrucomicrobiaceae</taxon>
        <taxon>Luteolibacter</taxon>
    </lineage>
</organism>
<reference evidence="2" key="1">
    <citation type="submission" date="2021-01" db="EMBL/GenBank/DDBJ databases">
        <title>Modified the classification status of verrucomicrobia.</title>
        <authorList>
            <person name="Feng X."/>
        </authorList>
    </citation>
    <scope>NUCLEOTIDE SEQUENCE</scope>
    <source>
        <strain evidence="2">KCTC 22041</strain>
    </source>
</reference>
<evidence type="ECO:0000313" key="3">
    <source>
        <dbReference type="Proteomes" id="UP000603141"/>
    </source>
</evidence>
<dbReference type="Proteomes" id="UP000603141">
    <property type="component" value="Unassembled WGS sequence"/>
</dbReference>
<evidence type="ECO:0000256" key="1">
    <source>
        <dbReference type="SAM" id="Phobius"/>
    </source>
</evidence>
<feature type="transmembrane region" description="Helical" evidence="1">
    <location>
        <begin position="72"/>
        <end position="93"/>
    </location>
</feature>